<dbReference type="RefSeq" id="WP_091713151.1">
    <property type="nucleotide sequence ID" value="NZ_FNHS01000002.1"/>
</dbReference>
<dbReference type="AlphaFoldDB" id="A0A1G9T0Q4"/>
<feature type="region of interest" description="Disordered" evidence="1">
    <location>
        <begin position="1"/>
        <end position="29"/>
    </location>
</feature>
<keyword evidence="3" id="KW-1185">Reference proteome</keyword>
<dbReference type="OrthoDB" id="7315605at2"/>
<gene>
    <name evidence="2" type="ORF">SAMN05216360_10223</name>
</gene>
<sequence length="147" mass="15071">MFGFESTVTSFPTPAPRAAEGRISGTSGRRAEAAPPVAVCPHRVARWAWGEGLRAGDTVALLVQDLGQAEAMRLGLARIGLRVACLAGRGGDALAEGLAGAALVIADTPLADAYAEVMGRLGTYPALWWNGPGADFASLDLALAELA</sequence>
<evidence type="ECO:0008006" key="4">
    <source>
        <dbReference type="Google" id="ProtNLM"/>
    </source>
</evidence>
<evidence type="ECO:0000313" key="3">
    <source>
        <dbReference type="Proteomes" id="UP000198704"/>
    </source>
</evidence>
<proteinExistence type="predicted"/>
<reference evidence="3" key="1">
    <citation type="submission" date="2016-10" db="EMBL/GenBank/DDBJ databases">
        <authorList>
            <person name="Varghese N."/>
            <person name="Submissions S."/>
        </authorList>
    </citation>
    <scope>NUCLEOTIDE SEQUENCE [LARGE SCALE GENOMIC DNA]</scope>
    <source>
        <strain evidence="3">BL47</strain>
    </source>
</reference>
<evidence type="ECO:0000256" key="1">
    <source>
        <dbReference type="SAM" id="MobiDB-lite"/>
    </source>
</evidence>
<feature type="compositionally biased region" description="Polar residues" evidence="1">
    <location>
        <begin position="1"/>
        <end position="12"/>
    </location>
</feature>
<accession>A0A1G9T0Q4</accession>
<dbReference type="STRING" id="582672.SAMN05216360_10223"/>
<dbReference type="EMBL" id="FNHS01000002">
    <property type="protein sequence ID" value="SDM41216.1"/>
    <property type="molecule type" value="Genomic_DNA"/>
</dbReference>
<dbReference type="Proteomes" id="UP000198704">
    <property type="component" value="Unassembled WGS sequence"/>
</dbReference>
<dbReference type="SUPFAM" id="SSF56801">
    <property type="entry name" value="Acetyl-CoA synthetase-like"/>
    <property type="match status" value="1"/>
</dbReference>
<protein>
    <recommendedName>
        <fullName evidence="4">AMP-binding enzyme</fullName>
    </recommendedName>
</protein>
<name>A0A1G9T0Q4_9HYPH</name>
<evidence type="ECO:0000313" key="2">
    <source>
        <dbReference type="EMBL" id="SDM41216.1"/>
    </source>
</evidence>
<organism evidence="2 3">
    <name type="scientific">Methylobacterium phyllostachyos</name>
    <dbReference type="NCBI Taxonomy" id="582672"/>
    <lineage>
        <taxon>Bacteria</taxon>
        <taxon>Pseudomonadati</taxon>
        <taxon>Pseudomonadota</taxon>
        <taxon>Alphaproteobacteria</taxon>
        <taxon>Hyphomicrobiales</taxon>
        <taxon>Methylobacteriaceae</taxon>
        <taxon>Methylobacterium</taxon>
    </lineage>
</organism>